<proteinExistence type="predicted"/>
<dbReference type="GO" id="GO:0009307">
    <property type="term" value="P:DNA restriction-modification system"/>
    <property type="evidence" value="ECO:0007669"/>
    <property type="project" value="UniProtKB-KW"/>
</dbReference>
<dbReference type="PROSITE" id="PS00095">
    <property type="entry name" value="C5_MTASE_2"/>
    <property type="match status" value="1"/>
</dbReference>
<protein>
    <submittedName>
        <fullName evidence="6">DNA cytosine methyltransferase</fullName>
    </submittedName>
</protein>
<keyword evidence="4" id="KW-0680">Restriction system</keyword>
<evidence type="ECO:0000256" key="2">
    <source>
        <dbReference type="ARBA" id="ARBA00022679"/>
    </source>
</evidence>
<reference evidence="6" key="1">
    <citation type="submission" date="2022-07" db="EMBL/GenBank/DDBJ databases">
        <title>Characterization of the Novel Bacterium Alteromonas immobilis LMIT006 and Alteromonas gregis LMIT007.</title>
        <authorList>
            <person name="Lin X."/>
        </authorList>
    </citation>
    <scope>NUCLEOTIDE SEQUENCE</scope>
    <source>
        <strain evidence="6">LMIT007</strain>
    </source>
</reference>
<dbReference type="GO" id="GO:0032259">
    <property type="term" value="P:methylation"/>
    <property type="evidence" value="ECO:0007669"/>
    <property type="project" value="UniProtKB-KW"/>
</dbReference>
<sequence length="63" mass="7124">PKELLRLQGFPEDFKVVVSDQQIRKQTGNSVPVPVISAVAKEILKCLNQTDEIKQVKEYSEVI</sequence>
<comment type="caution">
    <text evidence="6">The sequence shown here is derived from an EMBL/GenBank/DDBJ whole genome shotgun (WGS) entry which is preliminary data.</text>
</comment>
<evidence type="ECO:0000313" key="6">
    <source>
        <dbReference type="EMBL" id="MCP3429830.1"/>
    </source>
</evidence>
<dbReference type="InterPro" id="IPR001525">
    <property type="entry name" value="C5_MeTfrase"/>
</dbReference>
<comment type="catalytic activity">
    <reaction evidence="5">
        <text>a 2'-deoxycytidine in DNA + S-adenosyl-L-methionine = a 5-methyl-2'-deoxycytidine in DNA + S-adenosyl-L-homocysteine + H(+)</text>
        <dbReference type="Rhea" id="RHEA:13681"/>
        <dbReference type="Rhea" id="RHEA-COMP:11369"/>
        <dbReference type="Rhea" id="RHEA-COMP:11370"/>
        <dbReference type="ChEBI" id="CHEBI:15378"/>
        <dbReference type="ChEBI" id="CHEBI:57856"/>
        <dbReference type="ChEBI" id="CHEBI:59789"/>
        <dbReference type="ChEBI" id="CHEBI:85452"/>
        <dbReference type="ChEBI" id="CHEBI:85454"/>
        <dbReference type="EC" id="2.1.1.37"/>
    </reaction>
</comment>
<dbReference type="InterPro" id="IPR029063">
    <property type="entry name" value="SAM-dependent_MTases_sf"/>
</dbReference>
<evidence type="ECO:0000256" key="3">
    <source>
        <dbReference type="ARBA" id="ARBA00022691"/>
    </source>
</evidence>
<evidence type="ECO:0000313" key="7">
    <source>
        <dbReference type="Proteomes" id="UP001165413"/>
    </source>
</evidence>
<dbReference type="SUPFAM" id="SSF53335">
    <property type="entry name" value="S-adenosyl-L-methionine-dependent methyltransferases"/>
    <property type="match status" value="1"/>
</dbReference>
<organism evidence="6 7">
    <name type="scientific">Opacimonas viscosa</name>
    <dbReference type="NCBI Taxonomy" id="2961944"/>
    <lineage>
        <taxon>Bacteria</taxon>
        <taxon>Pseudomonadati</taxon>
        <taxon>Pseudomonadota</taxon>
        <taxon>Gammaproteobacteria</taxon>
        <taxon>Alteromonadales</taxon>
        <taxon>Alteromonadaceae</taxon>
        <taxon>Opacimonas</taxon>
    </lineage>
</organism>
<dbReference type="Proteomes" id="UP001165413">
    <property type="component" value="Unassembled WGS sequence"/>
</dbReference>
<keyword evidence="3" id="KW-0949">S-adenosyl-L-methionine</keyword>
<accession>A0AA41X0T2</accession>
<dbReference type="EMBL" id="JANATA010000109">
    <property type="protein sequence ID" value="MCP3429830.1"/>
    <property type="molecule type" value="Genomic_DNA"/>
</dbReference>
<keyword evidence="2" id="KW-0808">Transferase</keyword>
<keyword evidence="1 6" id="KW-0489">Methyltransferase</keyword>
<dbReference type="InterPro" id="IPR031303">
    <property type="entry name" value="C5_meth_CS"/>
</dbReference>
<gene>
    <name evidence="6" type="ORF">NLF92_12895</name>
</gene>
<keyword evidence="7" id="KW-1185">Reference proteome</keyword>
<evidence type="ECO:0000256" key="1">
    <source>
        <dbReference type="ARBA" id="ARBA00022603"/>
    </source>
</evidence>
<dbReference type="AlphaFoldDB" id="A0AA41X0T2"/>
<dbReference type="Pfam" id="PF00145">
    <property type="entry name" value="DNA_methylase"/>
    <property type="match status" value="1"/>
</dbReference>
<name>A0AA41X0T2_9ALTE</name>
<dbReference type="Gene3D" id="3.90.120.10">
    <property type="entry name" value="DNA Methylase, subunit A, domain 2"/>
    <property type="match status" value="1"/>
</dbReference>
<evidence type="ECO:0000256" key="4">
    <source>
        <dbReference type="ARBA" id="ARBA00022747"/>
    </source>
</evidence>
<evidence type="ECO:0000256" key="5">
    <source>
        <dbReference type="ARBA" id="ARBA00047422"/>
    </source>
</evidence>
<feature type="non-terminal residue" evidence="6">
    <location>
        <position position="1"/>
    </location>
</feature>
<dbReference type="GO" id="GO:0003886">
    <property type="term" value="F:DNA (cytosine-5-)-methyltransferase activity"/>
    <property type="evidence" value="ECO:0007669"/>
    <property type="project" value="UniProtKB-EC"/>
</dbReference>
<dbReference type="RefSeq" id="WP_254102614.1">
    <property type="nucleotide sequence ID" value="NZ_JANATA010000109.1"/>
</dbReference>